<dbReference type="PANTHER" id="PTHR30006">
    <property type="entry name" value="THIAMINE-BINDING PERIPLASMIC PROTEIN-RELATED"/>
    <property type="match status" value="1"/>
</dbReference>
<dbReference type="InterPro" id="IPR006311">
    <property type="entry name" value="TAT_signal"/>
</dbReference>
<accession>A0A6B0VR88</accession>
<evidence type="ECO:0000313" key="2">
    <source>
        <dbReference type="EMBL" id="MXV62999.1"/>
    </source>
</evidence>
<dbReference type="InterPro" id="IPR026045">
    <property type="entry name" value="Ferric-bd"/>
</dbReference>
<dbReference type="InterPro" id="IPR019546">
    <property type="entry name" value="TAT_signal_bac_arc"/>
</dbReference>
<dbReference type="Gene3D" id="3.40.190.10">
    <property type="entry name" value="Periplasmic binding protein-like II"/>
    <property type="match status" value="2"/>
</dbReference>
<dbReference type="SUPFAM" id="SSF53850">
    <property type="entry name" value="Periplasmic binding protein-like II"/>
    <property type="match status" value="1"/>
</dbReference>
<reference evidence="2 3" key="1">
    <citation type="submission" date="2020-01" db="EMBL/GenBank/DDBJ databases">
        <title>Natronorubrum sp. JWXQ-INN 674 isolated from Inner Mongolia Autonomous Region of China.</title>
        <authorList>
            <person name="Xue Q."/>
        </authorList>
    </citation>
    <scope>NUCLEOTIDE SEQUENCE [LARGE SCALE GENOMIC DNA]</scope>
    <source>
        <strain evidence="2 3">JWXQ-INN-674</strain>
    </source>
</reference>
<gene>
    <name evidence="2" type="ORF">GS429_13155</name>
</gene>
<evidence type="ECO:0000256" key="1">
    <source>
        <dbReference type="ARBA" id="ARBA00022729"/>
    </source>
</evidence>
<dbReference type="RefSeq" id="WP_160065822.1">
    <property type="nucleotide sequence ID" value="NZ_WUYX01000038.1"/>
</dbReference>
<protein>
    <submittedName>
        <fullName evidence="2">Extracellular solute-binding protein</fullName>
    </submittedName>
</protein>
<sequence length="377" mass="41016">MQQRDSNQTRRTATNRRQFLGATAASVGALTLAGCLGGSGEDLEGYDPQSSAVEASAVSWDDLGDLEGELTIYSARTADQIDPLFEEIEAEYDDFSVSVDYDDEGDQLASLLEEGENSPADLFYTQSSGELARLKEEALARELPDDVIDAVDDNYSDSDGYWTGASGRVRAIQYNTNEFDGDDLTDDIFEYATDDRFEDVISTRPNSGTFRSFIVAMIEEEGEDATREWVSSMVDDQNATLYSSGSSQAEAVADGEQAIALGNQYYAGRILGNDPDAPLDVAFTTNDPGCLFNVSGVAILEGADKPNLAAEFTRHILAVEGQDFFVETNGEYPVLDGVDYVGDLPALDEINPLEFDLNKLSNVEQAQDLLRQEGMTV</sequence>
<keyword evidence="1" id="KW-0732">Signal</keyword>
<organism evidence="2 3">
    <name type="scientific">Natronorubrum halalkaliphilum</name>
    <dbReference type="NCBI Taxonomy" id="2691917"/>
    <lineage>
        <taxon>Archaea</taxon>
        <taxon>Methanobacteriati</taxon>
        <taxon>Methanobacteriota</taxon>
        <taxon>Stenosarchaea group</taxon>
        <taxon>Halobacteria</taxon>
        <taxon>Halobacteriales</taxon>
        <taxon>Natrialbaceae</taxon>
        <taxon>Natronorubrum</taxon>
    </lineage>
</organism>
<dbReference type="Pfam" id="PF13343">
    <property type="entry name" value="SBP_bac_6"/>
    <property type="match status" value="1"/>
</dbReference>
<dbReference type="OrthoDB" id="305188at2157"/>
<proteinExistence type="predicted"/>
<comment type="caution">
    <text evidence="2">The sequence shown here is derived from an EMBL/GenBank/DDBJ whole genome shotgun (WGS) entry which is preliminary data.</text>
</comment>
<evidence type="ECO:0000313" key="3">
    <source>
        <dbReference type="Proteomes" id="UP000434101"/>
    </source>
</evidence>
<dbReference type="Proteomes" id="UP000434101">
    <property type="component" value="Unassembled WGS sequence"/>
</dbReference>
<dbReference type="AlphaFoldDB" id="A0A6B0VR88"/>
<dbReference type="PROSITE" id="PS51318">
    <property type="entry name" value="TAT"/>
    <property type="match status" value="1"/>
</dbReference>
<name>A0A6B0VR88_9EURY</name>
<dbReference type="NCBIfam" id="TIGR01409">
    <property type="entry name" value="TAT_signal_seq"/>
    <property type="match status" value="1"/>
</dbReference>
<dbReference type="PIRSF" id="PIRSF002825">
    <property type="entry name" value="CfbpA"/>
    <property type="match status" value="1"/>
</dbReference>
<dbReference type="PANTHER" id="PTHR30006:SF24">
    <property type="entry name" value="SLL0237 PROTEIN"/>
    <property type="match status" value="1"/>
</dbReference>
<keyword evidence="3" id="KW-1185">Reference proteome</keyword>
<dbReference type="EMBL" id="WUYX01000038">
    <property type="protein sequence ID" value="MXV62999.1"/>
    <property type="molecule type" value="Genomic_DNA"/>
</dbReference>
<dbReference type="PROSITE" id="PS51257">
    <property type="entry name" value="PROKAR_LIPOPROTEIN"/>
    <property type="match status" value="1"/>
</dbReference>